<comment type="similarity">
    <text evidence="1">Belongs to the glycosyl hydrolase 13 family.</text>
</comment>
<dbReference type="InterPro" id="IPR045857">
    <property type="entry name" value="O16G_dom_2"/>
</dbReference>
<dbReference type="GO" id="GO:0009313">
    <property type="term" value="P:oligosaccharide catabolic process"/>
    <property type="evidence" value="ECO:0007669"/>
    <property type="project" value="TreeGrafter"/>
</dbReference>
<dbReference type="SUPFAM" id="SSF51445">
    <property type="entry name" value="(Trans)glycosidases"/>
    <property type="match status" value="1"/>
</dbReference>
<reference evidence="3 4" key="1">
    <citation type="submission" date="2017-01" db="EMBL/GenBank/DDBJ databases">
        <title>Complete genome of Tateyamaria omphalii DOK1-4 isolated from seawater in Dokdo.</title>
        <authorList>
            <person name="Kim J.H."/>
            <person name="Chi W.-J."/>
        </authorList>
    </citation>
    <scope>NUCLEOTIDE SEQUENCE [LARGE SCALE GENOMIC DNA]</scope>
    <source>
        <strain evidence="3 4">DOK1-4</strain>
    </source>
</reference>
<evidence type="ECO:0000313" key="4">
    <source>
        <dbReference type="Proteomes" id="UP000186336"/>
    </source>
</evidence>
<dbReference type="RefSeq" id="WP_076626415.1">
    <property type="nucleotide sequence ID" value="NZ_CP019312.1"/>
</dbReference>
<dbReference type="SMART" id="SM00642">
    <property type="entry name" value="Aamy"/>
    <property type="match status" value="1"/>
</dbReference>
<dbReference type="Proteomes" id="UP000186336">
    <property type="component" value="Chromosome"/>
</dbReference>
<dbReference type="AlphaFoldDB" id="A0A1P8MR65"/>
<feature type="domain" description="Glycosyl hydrolase family 13 catalytic" evidence="2">
    <location>
        <begin position="20"/>
        <end position="401"/>
    </location>
</feature>
<keyword evidence="4" id="KW-1185">Reference proteome</keyword>
<dbReference type="EMBL" id="CP019312">
    <property type="protein sequence ID" value="APX10548.1"/>
    <property type="molecule type" value="Genomic_DNA"/>
</dbReference>
<organism evidence="3 4">
    <name type="scientific">Tateyamaria omphalii</name>
    <dbReference type="NCBI Taxonomy" id="299262"/>
    <lineage>
        <taxon>Bacteria</taxon>
        <taxon>Pseudomonadati</taxon>
        <taxon>Pseudomonadota</taxon>
        <taxon>Alphaproteobacteria</taxon>
        <taxon>Rhodobacterales</taxon>
        <taxon>Roseobacteraceae</taxon>
        <taxon>Tateyamaria</taxon>
    </lineage>
</organism>
<evidence type="ECO:0000313" key="3">
    <source>
        <dbReference type="EMBL" id="APX10548.1"/>
    </source>
</evidence>
<dbReference type="STRING" id="299262.BWR18_01675"/>
<proteinExistence type="inferred from homology"/>
<dbReference type="InterPro" id="IPR006047">
    <property type="entry name" value="GH13_cat_dom"/>
</dbReference>
<accession>A0A1P8MR65</accession>
<dbReference type="Gene3D" id="3.90.400.10">
    <property type="entry name" value="Oligo-1,6-glucosidase, Domain 2"/>
    <property type="match status" value="1"/>
</dbReference>
<dbReference type="Pfam" id="PF00128">
    <property type="entry name" value="Alpha-amylase"/>
    <property type="match status" value="1"/>
</dbReference>
<dbReference type="Gene3D" id="3.20.20.80">
    <property type="entry name" value="Glycosidases"/>
    <property type="match status" value="1"/>
</dbReference>
<evidence type="ECO:0000259" key="2">
    <source>
        <dbReference type="SMART" id="SM00642"/>
    </source>
</evidence>
<sequence length="529" mass="58456">MAAKARPPRGNWPANPVIYQIYPRSFQDSAGTGEGDLPGITRRLDHVARLGVDGIWLSPFFTSPLCDGGYDVANHVEVDPRFGTMADFDALVSRAHDLGLSVMIDQVFNHTSDQHPWFKASLDRDPEFEDFYVWADARADGSPPSNWIAYFGHPAWQWHAQRGQYCLHQFLPCQPGLNHRDDAVRAALQETTSFWRARGVDGFRFDAITSVFFDPDFPDNPPADDAARALIPGPRNNPFTMQRHDHDMLPKECAAFTRDIREWCGSDTYLLGEINQGPGSIEVLTKFTGPDRLDAGYTIDLPERGLSGTIIKDVLDRLDAPGPMAWWLSSHDQPRQVTRAGDGSARDARMMIAILCALPGPVLLYQGEELGMIQPDLPRDALTDPFDLAYWPDPPGRDGARTPMVWDDTTDQGGFSTASDTWLPVIHPPGGGATRQWADPGSVLRFYETVIAQRRALGLADGQIAVQVADDTLFVARITTADATVSLYANTGEQPRAVDLPPDGHRMLSSAEQTDKGQIAPRSTIWVVI</sequence>
<dbReference type="KEGG" id="tom:BWR18_01675"/>
<gene>
    <name evidence="3" type="ORF">BWR18_01675</name>
</gene>
<evidence type="ECO:0000256" key="1">
    <source>
        <dbReference type="ARBA" id="ARBA00008061"/>
    </source>
</evidence>
<name>A0A1P8MR65_9RHOB</name>
<dbReference type="PANTHER" id="PTHR10357:SF179">
    <property type="entry name" value="NEUTRAL AND BASIC AMINO ACID TRANSPORT PROTEIN RBAT"/>
    <property type="match status" value="1"/>
</dbReference>
<dbReference type="GO" id="GO:0004556">
    <property type="term" value="F:alpha-amylase activity"/>
    <property type="evidence" value="ECO:0007669"/>
    <property type="project" value="TreeGrafter"/>
</dbReference>
<dbReference type="OrthoDB" id="9805159at2"/>
<protein>
    <submittedName>
        <fullName evidence="3">Alpha-amylase</fullName>
    </submittedName>
</protein>
<dbReference type="PANTHER" id="PTHR10357">
    <property type="entry name" value="ALPHA-AMYLASE FAMILY MEMBER"/>
    <property type="match status" value="1"/>
</dbReference>
<dbReference type="InterPro" id="IPR017853">
    <property type="entry name" value="GH"/>
</dbReference>